<dbReference type="WBParaSite" id="PEQ_0000365401-mRNA-1">
    <property type="protein sequence ID" value="PEQ_0000365401-mRNA-1"/>
    <property type="gene ID" value="PEQ_0000365401"/>
</dbReference>
<organism evidence="1 2">
    <name type="scientific">Parascaris equorum</name>
    <name type="common">Equine roundworm</name>
    <dbReference type="NCBI Taxonomy" id="6256"/>
    <lineage>
        <taxon>Eukaryota</taxon>
        <taxon>Metazoa</taxon>
        <taxon>Ecdysozoa</taxon>
        <taxon>Nematoda</taxon>
        <taxon>Chromadorea</taxon>
        <taxon>Rhabditida</taxon>
        <taxon>Spirurina</taxon>
        <taxon>Ascaridomorpha</taxon>
        <taxon>Ascaridoidea</taxon>
        <taxon>Ascarididae</taxon>
        <taxon>Parascaris</taxon>
    </lineage>
</organism>
<protein>
    <submittedName>
        <fullName evidence="2">Uncharacterized protein</fullName>
    </submittedName>
</protein>
<keyword evidence="1" id="KW-1185">Reference proteome</keyword>
<dbReference type="Proteomes" id="UP000887564">
    <property type="component" value="Unplaced"/>
</dbReference>
<evidence type="ECO:0000313" key="1">
    <source>
        <dbReference type="Proteomes" id="UP000887564"/>
    </source>
</evidence>
<accession>A0A914RBJ6</accession>
<reference evidence="2" key="1">
    <citation type="submission" date="2022-11" db="UniProtKB">
        <authorList>
            <consortium name="WormBaseParasite"/>
        </authorList>
    </citation>
    <scope>IDENTIFICATION</scope>
</reference>
<dbReference type="AlphaFoldDB" id="A0A914RBJ6"/>
<sequence>QLAIRCSHLEEIKQTCALSIRLINEVSQLVENRRRELLESVRLMRDQKRKFCWLAEMEKSLGQFGAVSGSTTFPTQCTVELQDSASIYTETRLLLTTFDVDGKRRNSGGDPVKAEIRRGKVSAEQFCDTAVESISAVI</sequence>
<proteinExistence type="predicted"/>
<name>A0A914RBJ6_PAREQ</name>
<evidence type="ECO:0000313" key="2">
    <source>
        <dbReference type="WBParaSite" id="PEQ_0000365401-mRNA-1"/>
    </source>
</evidence>